<dbReference type="RefSeq" id="WP_131758638.1">
    <property type="nucleotide sequence ID" value="NZ_CAACUY010000056.1"/>
</dbReference>
<reference evidence="3" key="1">
    <citation type="journal article" date="2019" name="Int. J. Syst. Evol. Microbiol.">
        <title>The Global Catalogue of Microorganisms (GCM) 10K type strain sequencing project: providing services to taxonomists for standard genome sequencing and annotation.</title>
        <authorList>
            <consortium name="The Broad Institute Genomics Platform"/>
            <consortium name="The Broad Institute Genome Sequencing Center for Infectious Disease"/>
            <person name="Wu L."/>
            <person name="Ma J."/>
        </authorList>
    </citation>
    <scope>NUCLEOTIDE SEQUENCE [LARGE SCALE GENOMIC DNA]</scope>
    <source>
        <strain evidence="3">JCM 9371</strain>
    </source>
</reference>
<feature type="signal peptide" evidence="1">
    <location>
        <begin position="1"/>
        <end position="24"/>
    </location>
</feature>
<keyword evidence="3" id="KW-1185">Reference proteome</keyword>
<protein>
    <recommendedName>
        <fullName evidence="4">Lipoprotein</fullName>
    </recommendedName>
</protein>
<accession>A0ABW2Y2F4</accession>
<dbReference type="Proteomes" id="UP001597063">
    <property type="component" value="Unassembled WGS sequence"/>
</dbReference>
<sequence length="181" mass="19649">MTRATVGRTACLGLAAVMLPFTLAAECDKPPATPDLTWAVYDRDASDTKELPQNSKAYASARHRVIVTFRASDPGGVTNVATWADRRWSSVSCRDTIGASYEIGSQVGLPRVDTPINPGLYYGFSMRPAVVANQLSCGRHDVGDNTLLNFHVVSGTIRYQGEETTANGDKHEVFLDVQFIP</sequence>
<dbReference type="EMBL" id="JBHTGP010000034">
    <property type="protein sequence ID" value="MFD0691973.1"/>
    <property type="molecule type" value="Genomic_DNA"/>
</dbReference>
<evidence type="ECO:0008006" key="4">
    <source>
        <dbReference type="Google" id="ProtNLM"/>
    </source>
</evidence>
<keyword evidence="1" id="KW-0732">Signal</keyword>
<gene>
    <name evidence="2" type="ORF">ACFQZM_46320</name>
</gene>
<proteinExistence type="predicted"/>
<feature type="chain" id="PRO_5046951082" description="Lipoprotein" evidence="1">
    <location>
        <begin position="25"/>
        <end position="181"/>
    </location>
</feature>
<comment type="caution">
    <text evidence="2">The sequence shown here is derived from an EMBL/GenBank/DDBJ whole genome shotgun (WGS) entry which is preliminary data.</text>
</comment>
<evidence type="ECO:0000256" key="1">
    <source>
        <dbReference type="SAM" id="SignalP"/>
    </source>
</evidence>
<name>A0ABW2Y2F4_9ACTN</name>
<evidence type="ECO:0000313" key="2">
    <source>
        <dbReference type="EMBL" id="MFD0691973.1"/>
    </source>
</evidence>
<evidence type="ECO:0000313" key="3">
    <source>
        <dbReference type="Proteomes" id="UP001597063"/>
    </source>
</evidence>
<organism evidence="2 3">
    <name type="scientific">Actinomadura fibrosa</name>
    <dbReference type="NCBI Taxonomy" id="111802"/>
    <lineage>
        <taxon>Bacteria</taxon>
        <taxon>Bacillati</taxon>
        <taxon>Actinomycetota</taxon>
        <taxon>Actinomycetes</taxon>
        <taxon>Streptosporangiales</taxon>
        <taxon>Thermomonosporaceae</taxon>
        <taxon>Actinomadura</taxon>
    </lineage>
</organism>